<proteinExistence type="predicted"/>
<dbReference type="Proteomes" id="UP000559027">
    <property type="component" value="Unassembled WGS sequence"/>
</dbReference>
<evidence type="ECO:0000313" key="2">
    <source>
        <dbReference type="Proteomes" id="UP000559027"/>
    </source>
</evidence>
<dbReference type="Gene3D" id="3.30.70.100">
    <property type="match status" value="2"/>
</dbReference>
<dbReference type="OrthoDB" id="3830579at2759"/>
<comment type="caution">
    <text evidence="1">The sequence shown here is derived from an EMBL/GenBank/DDBJ whole genome shotgun (WGS) entry which is preliminary data.</text>
</comment>
<keyword evidence="2" id="KW-1185">Reference proteome</keyword>
<accession>A0A8H5LKD1</accession>
<dbReference type="EMBL" id="JAACJO010000003">
    <property type="protein sequence ID" value="KAF5360369.1"/>
    <property type="molecule type" value="Genomic_DNA"/>
</dbReference>
<evidence type="ECO:0008006" key="3">
    <source>
        <dbReference type="Google" id="ProtNLM"/>
    </source>
</evidence>
<reference evidence="1 2" key="1">
    <citation type="journal article" date="2020" name="ISME J.">
        <title>Uncovering the hidden diversity of litter-decomposition mechanisms in mushroom-forming fungi.</title>
        <authorList>
            <person name="Floudas D."/>
            <person name="Bentzer J."/>
            <person name="Ahren D."/>
            <person name="Johansson T."/>
            <person name="Persson P."/>
            <person name="Tunlid A."/>
        </authorList>
    </citation>
    <scope>NUCLEOTIDE SEQUENCE [LARGE SCALE GENOMIC DNA]</scope>
    <source>
        <strain evidence="1 2">CBS 146.42</strain>
    </source>
</reference>
<name>A0A8H5LKD1_9AGAR</name>
<evidence type="ECO:0000313" key="1">
    <source>
        <dbReference type="EMBL" id="KAF5360369.1"/>
    </source>
</evidence>
<sequence>MSTAPGPVLEILSFLASDALLQDETLTHPAFEQIRTWNGLERVYEGVSVDEEDPKRRWIIIQWTTYEDHKSLMDDPVVYPKVIETLGKCFGGEVEMRHARFSDTTVMALSSPVTEVARIELKDTALKADFENGMRNFMDDAHHAPIAKEHAPFVFGETLESPGSYFFVGGWDSKQAHIDSAADPESIKPHVEKIGKYATFKVYHFRVREYGLRNNKQK</sequence>
<gene>
    <name evidence="1" type="ORF">D9756_004911</name>
</gene>
<protein>
    <recommendedName>
        <fullName evidence="3">ABM domain-containing protein</fullName>
    </recommendedName>
</protein>
<dbReference type="AlphaFoldDB" id="A0A8H5LKD1"/>
<organism evidence="1 2">
    <name type="scientific">Leucocoprinus leucothites</name>
    <dbReference type="NCBI Taxonomy" id="201217"/>
    <lineage>
        <taxon>Eukaryota</taxon>
        <taxon>Fungi</taxon>
        <taxon>Dikarya</taxon>
        <taxon>Basidiomycota</taxon>
        <taxon>Agaricomycotina</taxon>
        <taxon>Agaricomycetes</taxon>
        <taxon>Agaricomycetidae</taxon>
        <taxon>Agaricales</taxon>
        <taxon>Agaricineae</taxon>
        <taxon>Agaricaceae</taxon>
        <taxon>Leucocoprinus</taxon>
    </lineage>
</organism>